<accession>A0A5N5QUE0</accession>
<comment type="caution">
    <text evidence="1">The sequence shown here is derived from an EMBL/GenBank/DDBJ whole genome shotgun (WGS) entry which is preliminary data.</text>
</comment>
<evidence type="ECO:0000313" key="1">
    <source>
        <dbReference type="EMBL" id="KAB5594786.1"/>
    </source>
</evidence>
<gene>
    <name evidence="1" type="ORF">CTheo_1765</name>
</gene>
<protein>
    <submittedName>
        <fullName evidence="1">Uncharacterized protein</fullName>
    </submittedName>
</protein>
<proteinExistence type="predicted"/>
<organism evidence="1 2">
    <name type="scientific">Ceratobasidium theobromae</name>
    <dbReference type="NCBI Taxonomy" id="1582974"/>
    <lineage>
        <taxon>Eukaryota</taxon>
        <taxon>Fungi</taxon>
        <taxon>Dikarya</taxon>
        <taxon>Basidiomycota</taxon>
        <taxon>Agaricomycotina</taxon>
        <taxon>Agaricomycetes</taxon>
        <taxon>Cantharellales</taxon>
        <taxon>Ceratobasidiaceae</taxon>
        <taxon>Ceratobasidium</taxon>
    </lineage>
</organism>
<evidence type="ECO:0000313" key="2">
    <source>
        <dbReference type="Proteomes" id="UP000383932"/>
    </source>
</evidence>
<sequence length="264" mass="29619">MHTYKLYLNPPTSNPTITPNSPNWYTNTTHSINIANTLLAPFSAIGEKEQACVASLLGAIVRKVEEPHSTWLTKTQVKVAYECPTQLLTIAVWAGIDISDSGFINAKGQNSDISELFRRIVVVFARNVEDIRLCIDTRDAGLAYIQQDLCWLRRAHRNYRIYQKYGILLETRFTGEWYDQGEEMFDVGHDLRTAGRCHSIGDFVAGIWARGDGRVLPAEEPERVTTTARATEAGSLWLLNGSFMRRAGVGELVPFADAPHLLTY</sequence>
<dbReference type="AlphaFoldDB" id="A0A5N5QUE0"/>
<dbReference type="OrthoDB" id="3207060at2759"/>
<keyword evidence="2" id="KW-1185">Reference proteome</keyword>
<name>A0A5N5QUE0_9AGAM</name>
<dbReference type="EMBL" id="SSOP01000016">
    <property type="protein sequence ID" value="KAB5594786.1"/>
    <property type="molecule type" value="Genomic_DNA"/>
</dbReference>
<reference evidence="1 2" key="1">
    <citation type="journal article" date="2019" name="Fungal Biol. Biotechnol.">
        <title>Draft genome sequence of fastidious pathogen Ceratobasidium theobromae, which causes vascular-streak dieback in Theobroma cacao.</title>
        <authorList>
            <person name="Ali S.S."/>
            <person name="Asman A."/>
            <person name="Shao J."/>
            <person name="Firmansyah A.P."/>
            <person name="Susilo A.W."/>
            <person name="Rosmana A."/>
            <person name="McMahon P."/>
            <person name="Junaid M."/>
            <person name="Guest D."/>
            <person name="Kheng T.Y."/>
            <person name="Meinhardt L.W."/>
            <person name="Bailey B.A."/>
        </authorList>
    </citation>
    <scope>NUCLEOTIDE SEQUENCE [LARGE SCALE GENOMIC DNA]</scope>
    <source>
        <strain evidence="1 2">CT2</strain>
    </source>
</reference>
<dbReference type="Proteomes" id="UP000383932">
    <property type="component" value="Unassembled WGS sequence"/>
</dbReference>